<accession>A0A8J7TLX2</accession>
<evidence type="ECO:0000313" key="8">
    <source>
        <dbReference type="Proteomes" id="UP000664277"/>
    </source>
</evidence>
<feature type="binding site" evidence="6">
    <location>
        <position position="92"/>
    </location>
    <ligand>
        <name>S-adenosyl-L-methionine</name>
        <dbReference type="ChEBI" id="CHEBI:59789"/>
    </ligand>
</feature>
<evidence type="ECO:0000256" key="2">
    <source>
        <dbReference type="ARBA" id="ARBA00022552"/>
    </source>
</evidence>
<keyword evidence="2 6" id="KW-0698">rRNA processing</keyword>
<dbReference type="GO" id="GO:0070475">
    <property type="term" value="P:rRNA base methylation"/>
    <property type="evidence" value="ECO:0007669"/>
    <property type="project" value="UniProtKB-UniRule"/>
</dbReference>
<dbReference type="Proteomes" id="UP000664277">
    <property type="component" value="Unassembled WGS sequence"/>
</dbReference>
<keyword evidence="6" id="KW-0963">Cytoplasm</keyword>
<dbReference type="InterPro" id="IPR029063">
    <property type="entry name" value="SAM-dependent_MTases_sf"/>
</dbReference>
<feature type="binding site" evidence="6">
    <location>
        <position position="59"/>
    </location>
    <ligand>
        <name>S-adenosyl-L-methionine</name>
        <dbReference type="ChEBI" id="CHEBI:59789"/>
    </ligand>
</feature>
<dbReference type="InterPro" id="IPR002903">
    <property type="entry name" value="RsmH"/>
</dbReference>
<name>A0A8J7TLX2_9BACT</name>
<dbReference type="GO" id="GO:0005737">
    <property type="term" value="C:cytoplasm"/>
    <property type="evidence" value="ECO:0007669"/>
    <property type="project" value="UniProtKB-SubCell"/>
</dbReference>
<comment type="function">
    <text evidence="6">Specifically methylates the N4 position of cytidine in position 1402 (C1402) of 16S rRNA.</text>
</comment>
<evidence type="ECO:0000256" key="5">
    <source>
        <dbReference type="ARBA" id="ARBA00022691"/>
    </source>
</evidence>
<protein>
    <recommendedName>
        <fullName evidence="6">Ribosomal RNA small subunit methyltransferase H</fullName>
        <ecNumber evidence="6">2.1.1.199</ecNumber>
    </recommendedName>
    <alternativeName>
        <fullName evidence="6">16S rRNA m(4)C1402 methyltransferase</fullName>
    </alternativeName>
    <alternativeName>
        <fullName evidence="6">rRNA (cytosine-N(4)-)-methyltransferase RsmH</fullName>
    </alternativeName>
</protein>
<reference evidence="7" key="1">
    <citation type="submission" date="2021-02" db="EMBL/GenBank/DDBJ databases">
        <title>Genome-Resolved Metagenomics of a Microbial Community Performing Photosynthetic Biological Nutrient Removal.</title>
        <authorList>
            <person name="Mcdaniel E.A."/>
        </authorList>
    </citation>
    <scope>NUCLEOTIDE SEQUENCE</scope>
    <source>
        <strain evidence="7">UWPOB_OBS1</strain>
    </source>
</reference>
<dbReference type="SUPFAM" id="SSF53335">
    <property type="entry name" value="S-adenosyl-L-methionine-dependent methyltransferases"/>
    <property type="match status" value="1"/>
</dbReference>
<dbReference type="PIRSF" id="PIRSF004486">
    <property type="entry name" value="MraW"/>
    <property type="match status" value="1"/>
</dbReference>
<evidence type="ECO:0000256" key="6">
    <source>
        <dbReference type="HAMAP-Rule" id="MF_01007"/>
    </source>
</evidence>
<feature type="binding site" evidence="6">
    <location>
        <begin position="39"/>
        <end position="41"/>
    </location>
    <ligand>
        <name>S-adenosyl-L-methionine</name>
        <dbReference type="ChEBI" id="CHEBI:59789"/>
    </ligand>
</feature>
<dbReference type="Pfam" id="PF01795">
    <property type="entry name" value="Methyltransf_5"/>
    <property type="match status" value="1"/>
</dbReference>
<dbReference type="EC" id="2.1.1.199" evidence="6"/>
<keyword evidence="5 6" id="KW-0949">S-adenosyl-L-methionine</keyword>
<feature type="binding site" evidence="6">
    <location>
        <position position="114"/>
    </location>
    <ligand>
        <name>S-adenosyl-L-methionine</name>
        <dbReference type="ChEBI" id="CHEBI:59789"/>
    </ligand>
</feature>
<dbReference type="Gene3D" id="3.40.50.150">
    <property type="entry name" value="Vaccinia Virus protein VP39"/>
    <property type="match status" value="1"/>
</dbReference>
<dbReference type="Gene3D" id="1.10.150.170">
    <property type="entry name" value="Putative methyltransferase TM0872, insert domain"/>
    <property type="match status" value="1"/>
</dbReference>
<evidence type="ECO:0000313" key="7">
    <source>
        <dbReference type="EMBL" id="MBN8661510.1"/>
    </source>
</evidence>
<organism evidence="7 8">
    <name type="scientific">Candidatus Obscuribacter phosphatis</name>
    <dbReference type="NCBI Taxonomy" id="1906157"/>
    <lineage>
        <taxon>Bacteria</taxon>
        <taxon>Bacillati</taxon>
        <taxon>Candidatus Melainabacteria</taxon>
        <taxon>Candidatus Obscuribacterales</taxon>
        <taxon>Candidatus Obscuribacteraceae</taxon>
        <taxon>Candidatus Obscuribacter</taxon>
    </lineage>
</organism>
<dbReference type="PANTHER" id="PTHR11265:SF0">
    <property type="entry name" value="12S RRNA N4-METHYLCYTIDINE METHYLTRANSFERASE"/>
    <property type="match status" value="1"/>
</dbReference>
<dbReference type="EMBL" id="JAFLCK010000021">
    <property type="protein sequence ID" value="MBN8661510.1"/>
    <property type="molecule type" value="Genomic_DNA"/>
</dbReference>
<proteinExistence type="inferred from homology"/>
<comment type="catalytic activity">
    <reaction evidence="6">
        <text>cytidine(1402) in 16S rRNA + S-adenosyl-L-methionine = N(4)-methylcytidine(1402) in 16S rRNA + S-adenosyl-L-homocysteine + H(+)</text>
        <dbReference type="Rhea" id="RHEA:42928"/>
        <dbReference type="Rhea" id="RHEA-COMP:10286"/>
        <dbReference type="Rhea" id="RHEA-COMP:10287"/>
        <dbReference type="ChEBI" id="CHEBI:15378"/>
        <dbReference type="ChEBI" id="CHEBI:57856"/>
        <dbReference type="ChEBI" id="CHEBI:59789"/>
        <dbReference type="ChEBI" id="CHEBI:74506"/>
        <dbReference type="ChEBI" id="CHEBI:82748"/>
        <dbReference type="EC" id="2.1.1.199"/>
    </reaction>
</comment>
<dbReference type="PANTHER" id="PTHR11265">
    <property type="entry name" value="S-ADENOSYL-METHYLTRANSFERASE MRAW"/>
    <property type="match status" value="1"/>
</dbReference>
<comment type="caution">
    <text evidence="7">The sequence shown here is derived from an EMBL/GenBank/DDBJ whole genome shotgun (WGS) entry which is preliminary data.</text>
</comment>
<dbReference type="NCBIfam" id="TIGR00006">
    <property type="entry name" value="16S rRNA (cytosine(1402)-N(4))-methyltransferase RsmH"/>
    <property type="match status" value="1"/>
</dbReference>
<feature type="binding site" evidence="6">
    <location>
        <position position="121"/>
    </location>
    <ligand>
        <name>S-adenosyl-L-methionine</name>
        <dbReference type="ChEBI" id="CHEBI:59789"/>
    </ligand>
</feature>
<dbReference type="SUPFAM" id="SSF81799">
    <property type="entry name" value="Putative methyltransferase TM0872, insert domain"/>
    <property type="match status" value="1"/>
</dbReference>
<gene>
    <name evidence="6 7" type="primary">rsmH</name>
    <name evidence="7" type="ORF">J0M35_14185</name>
</gene>
<keyword evidence="3 6" id="KW-0489">Methyltransferase</keyword>
<dbReference type="GO" id="GO:0071424">
    <property type="term" value="F:rRNA (cytosine-N4-)-methyltransferase activity"/>
    <property type="evidence" value="ECO:0007669"/>
    <property type="project" value="UniProtKB-UniRule"/>
</dbReference>
<dbReference type="AlphaFoldDB" id="A0A8J7TLX2"/>
<comment type="similarity">
    <text evidence="1 6">Belongs to the methyltransferase superfamily. RsmH family.</text>
</comment>
<keyword evidence="4 6" id="KW-0808">Transferase</keyword>
<dbReference type="HAMAP" id="MF_01007">
    <property type="entry name" value="16SrRNA_methyltr_H"/>
    <property type="match status" value="1"/>
</dbReference>
<evidence type="ECO:0000256" key="4">
    <source>
        <dbReference type="ARBA" id="ARBA00022679"/>
    </source>
</evidence>
<evidence type="ECO:0000256" key="3">
    <source>
        <dbReference type="ARBA" id="ARBA00022603"/>
    </source>
</evidence>
<sequence length="345" mass="38399">MEIEKYSKAPHFPVMVDETIELLQLRPGLTYIDATAGAGGHLREILQGTGGDSRVIAFDQDKEALDNLEKALKEEGFSPEDLARLTLIHANFRDLKGELEKRGIHTVDGGILADLGVSSMQIDQGERGFSFQKEGPLDMRMNQSAPLSAYQIVNEWKEQDLADIIYKYGEERNSRKIARRIVESRPIESTLQLADIVARCNSGAYRISDKQNKKNSRNNLSGGFAGGGKPHQIHPATRTFQALRMAVNQELESLEQFLNDASSLLAPEATLVVITFHSLEDRIVKQFFQNGSKTCICPPKMPVCVCHKKADLLIKTRKPVTASEKELLANTRSRSAKLRAAQKLN</sequence>
<dbReference type="InterPro" id="IPR023397">
    <property type="entry name" value="SAM-dep_MeTrfase_MraW_recog"/>
</dbReference>
<evidence type="ECO:0000256" key="1">
    <source>
        <dbReference type="ARBA" id="ARBA00010396"/>
    </source>
</evidence>
<comment type="subcellular location">
    <subcellularLocation>
        <location evidence="6">Cytoplasm</location>
    </subcellularLocation>
</comment>